<dbReference type="GO" id="GO:0030600">
    <property type="term" value="F:feruloyl esterase activity"/>
    <property type="evidence" value="ECO:0007669"/>
    <property type="project" value="UniProtKB-EC"/>
</dbReference>
<dbReference type="EC" id="3.1.1.73" evidence="2"/>
<reference evidence="12" key="1">
    <citation type="submission" date="2014-09" db="EMBL/GenBank/DDBJ databases">
        <title>Expression, purification and characterization of a feruloyl esterase from Aspergillus fumigatus.</title>
        <authorList>
            <person name="Zhang S.-B."/>
            <person name="Liu Y."/>
            <person name="Zhai H.-C."/>
            <person name="Wang L."/>
        </authorList>
    </citation>
    <scope>NUCLEOTIDE SEQUENCE</scope>
    <source>
        <strain evidence="12">CBE332.1</strain>
    </source>
</reference>
<dbReference type="PANTHER" id="PTHR38050:SF2">
    <property type="entry name" value="FERULOYL ESTERASE C-RELATED"/>
    <property type="match status" value="1"/>
</dbReference>
<protein>
    <recommendedName>
        <fullName evidence="3">Probable feruloyl esterase C</fullName>
        <ecNumber evidence="2">3.1.1.73</ecNumber>
    </recommendedName>
</protein>
<keyword evidence="4" id="KW-0964">Secreted</keyword>
<evidence type="ECO:0000256" key="5">
    <source>
        <dbReference type="ARBA" id="ARBA00022651"/>
    </source>
</evidence>
<proteinExistence type="evidence at transcript level"/>
<organism evidence="12">
    <name type="scientific">Aspergillus fumigatus</name>
    <name type="common">Neosartorya fumigata</name>
    <dbReference type="NCBI Taxonomy" id="746128"/>
    <lineage>
        <taxon>Eukaryota</taxon>
        <taxon>Fungi</taxon>
        <taxon>Dikarya</taxon>
        <taxon>Ascomycota</taxon>
        <taxon>Pezizomycotina</taxon>
        <taxon>Eurotiomycetes</taxon>
        <taxon>Eurotiomycetidae</taxon>
        <taxon>Eurotiales</taxon>
        <taxon>Aspergillaceae</taxon>
        <taxon>Aspergillus</taxon>
        <taxon>Aspergillus subgen. Fumigati</taxon>
    </lineage>
</organism>
<feature type="signal peptide" evidence="11">
    <location>
        <begin position="1"/>
        <end position="21"/>
    </location>
</feature>
<dbReference type="Gene3D" id="3.40.50.1820">
    <property type="entry name" value="alpha/beta hydrolase"/>
    <property type="match status" value="1"/>
</dbReference>
<keyword evidence="5" id="KW-0858">Xylan degradation</keyword>
<evidence type="ECO:0000256" key="11">
    <source>
        <dbReference type="SAM" id="SignalP"/>
    </source>
</evidence>
<keyword evidence="7 12" id="KW-0378">Hydrolase</keyword>
<evidence type="ECO:0000256" key="8">
    <source>
        <dbReference type="ARBA" id="ARBA00023277"/>
    </source>
</evidence>
<feature type="chain" id="PRO_5032643049" description="Probable feruloyl esterase C" evidence="11">
    <location>
        <begin position="22"/>
        <end position="234"/>
    </location>
</feature>
<evidence type="ECO:0000256" key="2">
    <source>
        <dbReference type="ARBA" id="ARBA00013091"/>
    </source>
</evidence>
<dbReference type="GO" id="GO:0045493">
    <property type="term" value="P:xylan catabolic process"/>
    <property type="evidence" value="ECO:0007669"/>
    <property type="project" value="UniProtKB-KW"/>
</dbReference>
<evidence type="ECO:0000256" key="1">
    <source>
        <dbReference type="ARBA" id="ARBA00004613"/>
    </source>
</evidence>
<sequence>MKVHFDILLSIASLATATASAGCGKPLPNDQGAEGIYPTDFTTSDDTLRPYIIHIPSNYDENRAVPLTFSFHGRSKTAESQEQLSQFSNEAWNPDAIAVYPQGLDNQWQGDPDSSGVDDVAFTMEMLDNFEKRYCIDSSRVYAAGKSNGGGFTNLLACDPTAFKSIDYCGICPRFGCLLPGRTRGRLQSRKARPTRQSLTMEVVDAESVYPLCHISSGSEQRGTDSSCRNKLQR</sequence>
<keyword evidence="6 11" id="KW-0732">Signal</keyword>
<dbReference type="GO" id="GO:0005576">
    <property type="term" value="C:extracellular region"/>
    <property type="evidence" value="ECO:0007669"/>
    <property type="project" value="UniProtKB-SubCell"/>
</dbReference>
<accession>A0A0A1EW71</accession>
<comment type="subcellular location">
    <subcellularLocation>
        <location evidence="1">Secreted</location>
    </subcellularLocation>
</comment>
<keyword evidence="9" id="KW-0624">Polysaccharide degradation</keyword>
<dbReference type="PANTHER" id="PTHR38050">
    <property type="match status" value="1"/>
</dbReference>
<evidence type="ECO:0000313" key="12">
    <source>
        <dbReference type="EMBL" id="AIY34722.1"/>
    </source>
</evidence>
<dbReference type="OMA" id="HIGDEYC"/>
<evidence type="ECO:0000256" key="3">
    <source>
        <dbReference type="ARBA" id="ARBA00021566"/>
    </source>
</evidence>
<evidence type="ECO:0000256" key="6">
    <source>
        <dbReference type="ARBA" id="ARBA00022729"/>
    </source>
</evidence>
<evidence type="ECO:0000256" key="7">
    <source>
        <dbReference type="ARBA" id="ARBA00022801"/>
    </source>
</evidence>
<evidence type="ECO:0000256" key="4">
    <source>
        <dbReference type="ARBA" id="ARBA00022525"/>
    </source>
</evidence>
<dbReference type="InterPro" id="IPR043595">
    <property type="entry name" value="FaeB/C/D"/>
</dbReference>
<name>A0A0A1EW71_ASPFM</name>
<dbReference type="AlphaFoldDB" id="A0A0A1EW71"/>
<dbReference type="EMBL" id="KM435268">
    <property type="protein sequence ID" value="AIY34722.1"/>
    <property type="molecule type" value="mRNA"/>
</dbReference>
<evidence type="ECO:0000256" key="9">
    <source>
        <dbReference type="ARBA" id="ARBA00023326"/>
    </source>
</evidence>
<comment type="catalytic activity">
    <reaction evidence="10">
        <text>feruloyl-polysaccharide + H2O = ferulate + polysaccharide.</text>
        <dbReference type="EC" id="3.1.1.73"/>
    </reaction>
</comment>
<dbReference type="SUPFAM" id="SSF53474">
    <property type="entry name" value="alpha/beta-Hydrolases"/>
    <property type="match status" value="1"/>
</dbReference>
<evidence type="ECO:0000256" key="10">
    <source>
        <dbReference type="ARBA" id="ARBA00034075"/>
    </source>
</evidence>
<dbReference type="PROSITE" id="PS51257">
    <property type="entry name" value="PROKAR_LIPOPROTEIN"/>
    <property type="match status" value="1"/>
</dbReference>
<dbReference type="InterPro" id="IPR029058">
    <property type="entry name" value="AB_hydrolase_fold"/>
</dbReference>
<keyword evidence="8" id="KW-0119">Carbohydrate metabolism</keyword>